<evidence type="ECO:0000313" key="2">
    <source>
        <dbReference type="EMBL" id="ABU70689.1"/>
    </source>
</evidence>
<reference evidence="2 3" key="1">
    <citation type="submission" date="2007-08" db="EMBL/GenBank/DDBJ databases">
        <authorList>
            <consortium name="The Vibrio harveyi Genome Sequencing Project"/>
            <person name="Bassler B."/>
            <person name="Clifton S.W."/>
            <person name="Fulton L."/>
            <person name="Delehaunty K."/>
            <person name="Fronick C."/>
            <person name="Harrison M."/>
            <person name="Markivic C."/>
            <person name="Fulton R."/>
            <person name="Tin-Wollam A.-M."/>
            <person name="Shah N."/>
            <person name="Pepin K."/>
            <person name="Nash W."/>
            <person name="Thiruvilangam P."/>
            <person name="Bhonagiri V."/>
            <person name="Waters C."/>
            <person name="Tu K.C."/>
            <person name="Irgon J."/>
            <person name="Wilson R.K."/>
        </authorList>
    </citation>
    <scope>NUCLEOTIDE SEQUENCE [LARGE SCALE GENOMIC DNA]</scope>
    <source>
        <strain evidence="3">ATCC BAA-1116 / BB120</strain>
    </source>
</reference>
<proteinExistence type="predicted"/>
<dbReference type="KEGG" id="vha:VIBHAR_01720"/>
<protein>
    <submittedName>
        <fullName evidence="2">Uncharacterized protein</fullName>
    </submittedName>
</protein>
<dbReference type="InterPro" id="IPR010261">
    <property type="entry name" value="Tir_chaperone"/>
</dbReference>
<dbReference type="EMBL" id="CP000789">
    <property type="protein sequence ID" value="ABU70689.1"/>
    <property type="molecule type" value="Genomic_DNA"/>
</dbReference>
<dbReference type="PATRIC" id="fig|338187.25.peg.953"/>
<dbReference type="Gene3D" id="3.30.1460.10">
    <property type="match status" value="1"/>
</dbReference>
<dbReference type="TCDB" id="1.C.87.1.2">
    <property type="family name" value="the channel-forming vibrio type iii secretion effector, vopq (vopq) family"/>
</dbReference>
<name>A7MZ88_VIBC1</name>
<feature type="compositionally biased region" description="Low complexity" evidence="1">
    <location>
        <begin position="124"/>
        <end position="134"/>
    </location>
</feature>
<evidence type="ECO:0000313" key="3">
    <source>
        <dbReference type="Proteomes" id="UP000008152"/>
    </source>
</evidence>
<dbReference type="AlphaFoldDB" id="A7MZ88"/>
<dbReference type="Proteomes" id="UP000008152">
    <property type="component" value="Chromosome I"/>
</dbReference>
<gene>
    <name evidence="2" type="ordered locus">VIBHAR_01720</name>
</gene>
<dbReference type="SUPFAM" id="SSF69635">
    <property type="entry name" value="Type III secretory system chaperone-like"/>
    <property type="match status" value="1"/>
</dbReference>
<sequence>MIRYNFSEEGRCQLLVDDRYVIYFSATDNNDLILSVAFGGLEKTGELRVKGLELIAHANYFAIAEGGLTLSLAPNGRQLVLAGRKPIEHLDAASLSTWFHALNEQAQLWQARFAMLDQDTAISRTDPSSLRSSSMVNPTNKISQSPVPSLDQFRSVAAQKDDRGEPLTERKILEVVNLLEEVKINGSAYENLKGTFDSISHDPRLQVSLEKQHPGKMDGFGAELLEMAKEKLKGTGVNAAINLALPGVGLLVATGRELHKAAVNGDAEAYHHQLDLIAQLPGRDQRLALPMQQTLAHGHATLSTEGAVTATLGMAKGSLGAFGVNSVGTAGVLPLAKEAIGSAAASGLISGSGFVAGQAGSYGLNNEAQEVLRQDPMSGVLPRIEVSNSKGEFTFSMQDAASVRALMAYLGPKEDKSMTSPQAPKEAQEMETARLTLKKMLGSNASEHLVPDVDSMLKLSAEDAPSKMESEANGAFKKLLSEDWSWLMPAVRAIDQGKAQDINKTLTYKLPLDAANGRVYLDKSPNLSEGQLSALEKLGSPSQLRLMYLAEGWI</sequence>
<organism evidence="2 3">
    <name type="scientific">Vibrio campbellii (strain ATCC BAA-1116)</name>
    <dbReference type="NCBI Taxonomy" id="2902295"/>
    <lineage>
        <taxon>Bacteria</taxon>
        <taxon>Pseudomonadati</taxon>
        <taxon>Pseudomonadota</taxon>
        <taxon>Gammaproteobacteria</taxon>
        <taxon>Vibrionales</taxon>
        <taxon>Vibrionaceae</taxon>
        <taxon>Vibrio</taxon>
    </lineage>
</organism>
<evidence type="ECO:0000256" key="1">
    <source>
        <dbReference type="SAM" id="MobiDB-lite"/>
    </source>
</evidence>
<feature type="compositionally biased region" description="Polar residues" evidence="1">
    <location>
        <begin position="135"/>
        <end position="147"/>
    </location>
</feature>
<feature type="region of interest" description="Disordered" evidence="1">
    <location>
        <begin position="124"/>
        <end position="148"/>
    </location>
</feature>
<dbReference type="GO" id="GO:0030254">
    <property type="term" value="P:protein secretion by the type III secretion system"/>
    <property type="evidence" value="ECO:0007669"/>
    <property type="project" value="InterPro"/>
</dbReference>
<dbReference type="CDD" id="cd16364">
    <property type="entry name" value="T3SC_I-like"/>
    <property type="match status" value="1"/>
</dbReference>
<accession>A7MZ88</accession>
<dbReference type="Pfam" id="PF05932">
    <property type="entry name" value="CesT"/>
    <property type="match status" value="1"/>
</dbReference>